<dbReference type="Gene3D" id="3.40.50.300">
    <property type="entry name" value="P-loop containing nucleotide triphosphate hydrolases"/>
    <property type="match status" value="1"/>
</dbReference>
<evidence type="ECO:0000256" key="1">
    <source>
        <dbReference type="SAM" id="MobiDB-lite"/>
    </source>
</evidence>
<evidence type="ECO:0000313" key="2">
    <source>
        <dbReference type="EMBL" id="SUA04592.1"/>
    </source>
</evidence>
<feature type="compositionally biased region" description="Low complexity" evidence="1">
    <location>
        <begin position="136"/>
        <end position="158"/>
    </location>
</feature>
<dbReference type="EC" id="4.1.3.27" evidence="2"/>
<organism evidence="2 3">
    <name type="scientific">Mycolicibacterium fortuitum</name>
    <name type="common">Mycobacterium fortuitum</name>
    <dbReference type="NCBI Taxonomy" id="1766"/>
    <lineage>
        <taxon>Bacteria</taxon>
        <taxon>Bacillati</taxon>
        <taxon>Actinomycetota</taxon>
        <taxon>Actinomycetes</taxon>
        <taxon>Mycobacteriales</taxon>
        <taxon>Mycobacteriaceae</taxon>
        <taxon>Mycolicibacterium</taxon>
    </lineage>
</organism>
<name>A0A378V260_MYCFO</name>
<dbReference type="GO" id="GO:0004049">
    <property type="term" value="F:anthranilate synthase activity"/>
    <property type="evidence" value="ECO:0007669"/>
    <property type="project" value="UniProtKB-EC"/>
</dbReference>
<protein>
    <submittedName>
        <fullName evidence="2">Para-aminobenzoate synthase</fullName>
        <ecNumber evidence="2">4.1.3.27</ecNumber>
    </submittedName>
</protein>
<keyword evidence="2" id="KW-0456">Lyase</keyword>
<dbReference type="AlphaFoldDB" id="A0A378V260"/>
<feature type="region of interest" description="Disordered" evidence="1">
    <location>
        <begin position="120"/>
        <end position="167"/>
    </location>
</feature>
<dbReference type="SUPFAM" id="SSF52540">
    <property type="entry name" value="P-loop containing nucleoside triphosphate hydrolases"/>
    <property type="match status" value="1"/>
</dbReference>
<sequence length="167" mass="17624">MALDEVLGRLGPTATTVLIDGRSGSGKSTLALQLRENWADSVVVRLDDIYPGWDGLSWAADHVQQSLLQPRAAGVTGHWRQWDWAACAPKGLHPVESGQRLILEGVGALTPATGRWPIWASGSTPMTPSASAGHWTATARPTGRTGTGGPPRRTSSSRDTGRGNAPI</sequence>
<reference evidence="2 3" key="1">
    <citation type="submission" date="2018-06" db="EMBL/GenBank/DDBJ databases">
        <authorList>
            <consortium name="Pathogen Informatics"/>
            <person name="Doyle S."/>
        </authorList>
    </citation>
    <scope>NUCLEOTIDE SEQUENCE [LARGE SCALE GENOMIC DNA]</scope>
    <source>
        <strain evidence="2 3">NCTC1542</strain>
    </source>
</reference>
<gene>
    <name evidence="2" type="ORF">NCTC1542_06098</name>
</gene>
<evidence type="ECO:0000313" key="3">
    <source>
        <dbReference type="Proteomes" id="UP000255389"/>
    </source>
</evidence>
<feature type="compositionally biased region" description="Polar residues" evidence="1">
    <location>
        <begin position="121"/>
        <end position="130"/>
    </location>
</feature>
<dbReference type="EMBL" id="UGQY01000004">
    <property type="protein sequence ID" value="SUA04592.1"/>
    <property type="molecule type" value="Genomic_DNA"/>
</dbReference>
<proteinExistence type="predicted"/>
<dbReference type="InterPro" id="IPR027417">
    <property type="entry name" value="P-loop_NTPase"/>
</dbReference>
<accession>A0A378V260</accession>
<dbReference type="Proteomes" id="UP000255389">
    <property type="component" value="Unassembled WGS sequence"/>
</dbReference>